<proteinExistence type="inferred from homology"/>
<dbReference type="PANTHER" id="PTHR23151">
    <property type="entry name" value="DIHYDROLIPOAMIDE ACETYL/SUCCINYL-TRANSFERASE-RELATED"/>
    <property type="match status" value="1"/>
</dbReference>
<dbReference type="AlphaFoldDB" id="A0A158P540"/>
<keyword evidence="4" id="KW-1185">Reference proteome</keyword>
<dbReference type="InterPro" id="IPR036625">
    <property type="entry name" value="E3-bd_dom_sf"/>
</dbReference>
<dbReference type="STRING" id="32264.A0A158P540"/>
<dbReference type="OrthoDB" id="537444at2759"/>
<dbReference type="KEGG" id="tut:107364902"/>
<evidence type="ECO:0000256" key="1">
    <source>
        <dbReference type="ARBA" id="ARBA00007317"/>
    </source>
</evidence>
<comment type="similarity">
    <text evidence="1">Belongs to the 2-oxoacid dehydrogenase family.</text>
</comment>
<dbReference type="PANTHER" id="PTHR23151:SF90">
    <property type="entry name" value="DIHYDROLIPOYLLYSINE-RESIDUE ACETYLTRANSFERASE COMPONENT OF PYRUVATE DEHYDROGENASE COMPLEX, MITOCHONDRIAL-RELATED"/>
    <property type="match status" value="1"/>
</dbReference>
<dbReference type="SUPFAM" id="SSF52777">
    <property type="entry name" value="CoA-dependent acyltransferases"/>
    <property type="match status" value="1"/>
</dbReference>
<gene>
    <name evidence="3" type="primary">107364902</name>
</gene>
<dbReference type="Gene3D" id="3.30.559.10">
    <property type="entry name" value="Chloramphenicol acetyltransferase-like domain"/>
    <property type="match status" value="1"/>
</dbReference>
<dbReference type="InterPro" id="IPR045257">
    <property type="entry name" value="E2/Pdx1"/>
</dbReference>
<feature type="domain" description="Peripheral subunit-binding (PSBD)" evidence="2">
    <location>
        <begin position="19"/>
        <end position="56"/>
    </location>
</feature>
<dbReference type="GO" id="GO:0045254">
    <property type="term" value="C:pyruvate dehydrogenase complex"/>
    <property type="evidence" value="ECO:0007669"/>
    <property type="project" value="InterPro"/>
</dbReference>
<dbReference type="InterPro" id="IPR023213">
    <property type="entry name" value="CAT-like_dom_sf"/>
</dbReference>
<dbReference type="GO" id="GO:0006086">
    <property type="term" value="P:pyruvate decarboxylation to acetyl-CoA"/>
    <property type="evidence" value="ECO:0007669"/>
    <property type="project" value="InterPro"/>
</dbReference>
<name>A0A158P540_TETUR</name>
<reference evidence="4" key="1">
    <citation type="submission" date="2011-08" db="EMBL/GenBank/DDBJ databases">
        <authorList>
            <person name="Rombauts S."/>
        </authorList>
    </citation>
    <scope>NUCLEOTIDE SEQUENCE</scope>
    <source>
        <strain evidence="4">London</strain>
    </source>
</reference>
<accession>A0A158P540</accession>
<dbReference type="EnsemblMetazoa" id="tetur13g04766.1">
    <property type="protein sequence ID" value="tetur13g04766.1"/>
    <property type="gene ID" value="tetur13g04766"/>
</dbReference>
<dbReference type="PROSITE" id="PS51826">
    <property type="entry name" value="PSBD"/>
    <property type="match status" value="1"/>
</dbReference>
<evidence type="ECO:0000313" key="4">
    <source>
        <dbReference type="Proteomes" id="UP000015104"/>
    </source>
</evidence>
<sequence length="318" mass="34443">MNFFLPFRSLSSAVSPNLKAGPSVRNLLALYGLDGSIISASGPRNVLLKSDVLTYINQKQLKPRKLDDLLSGVSSGDGTSTPTKVYKSFPRPSAAKWQDIETSGMRRTIAKRLTLSKSSIPHGYMTSQCCVDKLAQLRVSMKKEGHAVSLNDMIIKTSALSLKKVPQVNASWDESNGAVKLLPTVDISIAVATPTGLITPIIKNADNLSVQQISENVKDLAERARASKLKPEEYQGGSFSISNLGMFGITQFVAVINPPQSAILAVGAIKPGVTEDERVVKMMHFTLSFDARVIDEEIAARFLANLKEVIEEPTMGLI</sequence>
<dbReference type="InterPro" id="IPR004167">
    <property type="entry name" value="PSBD"/>
</dbReference>
<evidence type="ECO:0000313" key="3">
    <source>
        <dbReference type="EnsemblMetazoa" id="tetur13g04766.1"/>
    </source>
</evidence>
<dbReference type="Gene3D" id="4.10.320.10">
    <property type="entry name" value="E3-binding domain"/>
    <property type="match status" value="1"/>
</dbReference>
<dbReference type="Pfam" id="PF00198">
    <property type="entry name" value="2-oxoacid_dh"/>
    <property type="match status" value="1"/>
</dbReference>
<reference evidence="3" key="2">
    <citation type="submission" date="2016-04" db="UniProtKB">
        <authorList>
            <consortium name="EnsemblMetazoa"/>
        </authorList>
    </citation>
    <scope>IDENTIFICATION</scope>
</reference>
<dbReference type="GO" id="GO:0016746">
    <property type="term" value="F:acyltransferase activity"/>
    <property type="evidence" value="ECO:0007669"/>
    <property type="project" value="InterPro"/>
</dbReference>
<dbReference type="InterPro" id="IPR001078">
    <property type="entry name" value="2-oxoacid_DH_actylTfrase"/>
</dbReference>
<evidence type="ECO:0000259" key="2">
    <source>
        <dbReference type="PROSITE" id="PS51826"/>
    </source>
</evidence>
<dbReference type="SUPFAM" id="SSF47005">
    <property type="entry name" value="Peripheral subunit-binding domain of 2-oxo acid dehydrogenase complex"/>
    <property type="match status" value="1"/>
</dbReference>
<dbReference type="Proteomes" id="UP000015104">
    <property type="component" value="Unassembled WGS sequence"/>
</dbReference>
<dbReference type="GO" id="GO:0005739">
    <property type="term" value="C:mitochondrion"/>
    <property type="evidence" value="ECO:0007669"/>
    <property type="project" value="TreeGrafter"/>
</dbReference>
<protein>
    <recommendedName>
        <fullName evidence="2">Peripheral subunit-binding (PSBD) domain-containing protein</fullName>
    </recommendedName>
</protein>
<organism evidence="3 4">
    <name type="scientific">Tetranychus urticae</name>
    <name type="common">Two-spotted spider mite</name>
    <dbReference type="NCBI Taxonomy" id="32264"/>
    <lineage>
        <taxon>Eukaryota</taxon>
        <taxon>Metazoa</taxon>
        <taxon>Ecdysozoa</taxon>
        <taxon>Arthropoda</taxon>
        <taxon>Chelicerata</taxon>
        <taxon>Arachnida</taxon>
        <taxon>Acari</taxon>
        <taxon>Acariformes</taxon>
        <taxon>Trombidiformes</taxon>
        <taxon>Prostigmata</taxon>
        <taxon>Eleutherengona</taxon>
        <taxon>Raphignathae</taxon>
        <taxon>Tetranychoidea</taxon>
        <taxon>Tetranychidae</taxon>
        <taxon>Tetranychus</taxon>
    </lineage>
</organism>
<dbReference type="Pfam" id="PF02817">
    <property type="entry name" value="E3_binding"/>
    <property type="match status" value="1"/>
</dbReference>
<dbReference type="OMA" id="QCAILTI"/>
<dbReference type="EMBL" id="CAEY01000176">
    <property type="status" value="NOT_ANNOTATED_CDS"/>
    <property type="molecule type" value="Genomic_DNA"/>
</dbReference>